<dbReference type="AlphaFoldDB" id="A0A0C5VH76"/>
<keyword evidence="5 7" id="KW-1133">Transmembrane helix</keyword>
<dbReference type="PANTHER" id="PTHR33452">
    <property type="entry name" value="OXIDOREDUCTASE CATD-RELATED"/>
    <property type="match status" value="1"/>
</dbReference>
<dbReference type="InterPro" id="IPR032808">
    <property type="entry name" value="DoxX"/>
</dbReference>
<evidence type="ECO:0000256" key="7">
    <source>
        <dbReference type="SAM" id="Phobius"/>
    </source>
</evidence>
<keyword evidence="9" id="KW-1185">Reference proteome</keyword>
<feature type="transmembrane region" description="Helical" evidence="7">
    <location>
        <begin position="109"/>
        <end position="128"/>
    </location>
</feature>
<keyword evidence="4 7" id="KW-0812">Transmembrane</keyword>
<evidence type="ECO:0000256" key="6">
    <source>
        <dbReference type="ARBA" id="ARBA00023136"/>
    </source>
</evidence>
<comment type="similarity">
    <text evidence="2">Belongs to the DoxX family.</text>
</comment>
<evidence type="ECO:0000313" key="8">
    <source>
        <dbReference type="EMBL" id="AJQ93596.1"/>
    </source>
</evidence>
<dbReference type="OrthoDB" id="5382961at2"/>
<name>A0A0C5VH76_9GAMM</name>
<evidence type="ECO:0000256" key="5">
    <source>
        <dbReference type="ARBA" id="ARBA00022989"/>
    </source>
</evidence>
<protein>
    <submittedName>
        <fullName evidence="8">Putative membrane protein</fullName>
    </submittedName>
</protein>
<dbReference type="Proteomes" id="UP000032266">
    <property type="component" value="Chromosome"/>
</dbReference>
<evidence type="ECO:0000256" key="3">
    <source>
        <dbReference type="ARBA" id="ARBA00022475"/>
    </source>
</evidence>
<dbReference type="EMBL" id="CP007142">
    <property type="protein sequence ID" value="AJQ93596.1"/>
    <property type="molecule type" value="Genomic_DNA"/>
</dbReference>
<dbReference type="KEGG" id="gsn:YC6258_01548"/>
<dbReference type="GO" id="GO:0005886">
    <property type="term" value="C:plasma membrane"/>
    <property type="evidence" value="ECO:0007669"/>
    <property type="project" value="UniProtKB-SubCell"/>
</dbReference>
<sequence length="134" mass="14536">MEKFWNYVEVLGRILLISIFVMSGLQKLGDIQGNMAYVTSGGLPGFMLFPAIAIELFASLAILLGWKTRIAALLLAVFCLMSGLMFHGNTFPDNAMATLLDQIHLMKNIALTGAFLFLAGRGAGPISLDNRNKA</sequence>
<feature type="transmembrane region" description="Helical" evidence="7">
    <location>
        <begin position="71"/>
        <end position="89"/>
    </location>
</feature>
<dbReference type="HOGENOM" id="CLU_058421_8_3_6"/>
<evidence type="ECO:0000256" key="4">
    <source>
        <dbReference type="ARBA" id="ARBA00022692"/>
    </source>
</evidence>
<dbReference type="STRING" id="1445510.YC6258_01548"/>
<evidence type="ECO:0000313" key="9">
    <source>
        <dbReference type="Proteomes" id="UP000032266"/>
    </source>
</evidence>
<comment type="subcellular location">
    <subcellularLocation>
        <location evidence="1">Cell membrane</location>
        <topology evidence="1">Multi-pass membrane protein</topology>
    </subcellularLocation>
</comment>
<organism evidence="8 9">
    <name type="scientific">Gynuella sunshinyii YC6258</name>
    <dbReference type="NCBI Taxonomy" id="1445510"/>
    <lineage>
        <taxon>Bacteria</taxon>
        <taxon>Pseudomonadati</taxon>
        <taxon>Pseudomonadota</taxon>
        <taxon>Gammaproteobacteria</taxon>
        <taxon>Oceanospirillales</taxon>
        <taxon>Saccharospirillaceae</taxon>
        <taxon>Gynuella</taxon>
    </lineage>
</organism>
<keyword evidence="3" id="KW-1003">Cell membrane</keyword>
<accession>A0A0C5VH76</accession>
<dbReference type="Pfam" id="PF07681">
    <property type="entry name" value="DoxX"/>
    <property type="match status" value="1"/>
</dbReference>
<proteinExistence type="inferred from homology"/>
<reference evidence="8 9" key="1">
    <citation type="submission" date="2014-01" db="EMBL/GenBank/DDBJ databases">
        <title>Full genme sequencing of cellulolytic bacterium Gynuella sunshinyii YC6258T gen. nov., sp. nov.</title>
        <authorList>
            <person name="Khan H."/>
            <person name="Chung E.J."/>
            <person name="Chung Y.R."/>
        </authorList>
    </citation>
    <scope>NUCLEOTIDE SEQUENCE [LARGE SCALE GENOMIC DNA]</scope>
    <source>
        <strain evidence="8 9">YC6258</strain>
    </source>
</reference>
<evidence type="ECO:0000256" key="1">
    <source>
        <dbReference type="ARBA" id="ARBA00004651"/>
    </source>
</evidence>
<gene>
    <name evidence="8" type="ORF">YC6258_01548</name>
</gene>
<evidence type="ECO:0000256" key="2">
    <source>
        <dbReference type="ARBA" id="ARBA00006679"/>
    </source>
</evidence>
<dbReference type="PANTHER" id="PTHR33452:SF1">
    <property type="entry name" value="INNER MEMBRANE PROTEIN YPHA-RELATED"/>
    <property type="match status" value="1"/>
</dbReference>
<keyword evidence="6 7" id="KW-0472">Membrane</keyword>
<dbReference type="RefSeq" id="WP_044616342.1">
    <property type="nucleotide sequence ID" value="NZ_CP007142.1"/>
</dbReference>
<feature type="transmembrane region" description="Helical" evidence="7">
    <location>
        <begin position="45"/>
        <end position="64"/>
    </location>
</feature>
<feature type="transmembrane region" description="Helical" evidence="7">
    <location>
        <begin position="7"/>
        <end position="25"/>
    </location>
</feature>
<dbReference type="InterPro" id="IPR051907">
    <property type="entry name" value="DoxX-like_oxidoreductase"/>
</dbReference>